<evidence type="ECO:0000256" key="5">
    <source>
        <dbReference type="ARBA" id="ARBA00023136"/>
    </source>
</evidence>
<dbReference type="Proteomes" id="UP000236165">
    <property type="component" value="Unassembled WGS sequence"/>
</dbReference>
<accession>A0A0B5S827</accession>
<dbReference type="Pfam" id="PF10035">
    <property type="entry name" value="DUF2179"/>
    <property type="match status" value="1"/>
</dbReference>
<dbReference type="GeneID" id="66267079"/>
<keyword evidence="4 6" id="KW-1133">Transmembrane helix</keyword>
<reference evidence="9" key="1">
    <citation type="journal article" date="2012" name="Genome Res.">
        <title>Genomic characterization of the Bacillus cereus sensu lato species: Backdrop to the evolution of Bacillus anthracis.</title>
        <authorList>
            <person name="Zwick M.E."/>
            <person name="Joseph S.J."/>
            <person name="Didelot X."/>
            <person name="Chen P.E."/>
            <person name="Bishop-Lilly K.A."/>
            <person name="Stewart A.C."/>
            <person name="Willner K."/>
            <person name="Nolan N."/>
            <person name="Lentz S."/>
            <person name="Thomason M.K."/>
            <person name="Sozhamannan S."/>
            <person name="Mateczun A.J."/>
            <person name="Du L."/>
            <person name="Read T.D."/>
        </authorList>
    </citation>
    <scope>NUCLEOTIDE SEQUENCE [LARGE SCALE GENOMIC DNA]</scope>
    <source>
        <strain evidence="9">AH603</strain>
    </source>
</reference>
<evidence type="ECO:0000259" key="8">
    <source>
        <dbReference type="Pfam" id="PF18955"/>
    </source>
</evidence>
<name>A0A084IVR0_BACMY</name>
<keyword evidence="5 6" id="KW-0472">Membrane</keyword>
<keyword evidence="19" id="KW-1185">Reference proteome</keyword>
<dbReference type="EMBL" id="QTTY01000004">
    <property type="protein sequence ID" value="REF39964.1"/>
    <property type="molecule type" value="Genomic_DNA"/>
</dbReference>
<comment type="similarity">
    <text evidence="6">Belongs to the UPF0316 family.</text>
</comment>
<reference evidence="10 15" key="4">
    <citation type="submission" date="2017-01" db="EMBL/GenBank/DDBJ databases">
        <title>Bacillus cereus isolates.</title>
        <authorList>
            <person name="Beno S.M."/>
        </authorList>
    </citation>
    <scope>NUCLEOTIDE SEQUENCE [LARGE SCALE GENOMIC DNA]</scope>
    <source>
        <strain evidence="10 15">FSL W7-1108</strain>
    </source>
</reference>
<evidence type="ECO:0000313" key="17">
    <source>
        <dbReference type="Proteomes" id="UP000236165"/>
    </source>
</evidence>
<evidence type="ECO:0000256" key="4">
    <source>
        <dbReference type="ARBA" id="ARBA00022989"/>
    </source>
</evidence>
<dbReference type="InterPro" id="IPR022930">
    <property type="entry name" value="UPF0316"/>
</dbReference>
<feature type="transmembrane region" description="Helical" evidence="6">
    <location>
        <begin position="6"/>
        <end position="26"/>
    </location>
</feature>
<feature type="transmembrane region" description="Helical" evidence="6">
    <location>
        <begin position="33"/>
        <end position="52"/>
    </location>
</feature>
<dbReference type="EMBL" id="MRWU01000005">
    <property type="protein sequence ID" value="OSX93439.1"/>
    <property type="molecule type" value="Genomic_DNA"/>
</dbReference>
<evidence type="ECO:0000313" key="9">
    <source>
        <dbReference type="EMBL" id="EEL69965.1"/>
    </source>
</evidence>
<evidence type="ECO:0000313" key="13">
    <source>
        <dbReference type="EMBL" id="QQA14101.1"/>
    </source>
</evidence>
<evidence type="ECO:0000313" key="12">
    <source>
        <dbReference type="EMBL" id="PJN65349.1"/>
    </source>
</evidence>
<protein>
    <recommendedName>
        <fullName evidence="6">UPF0316 protein BACWE_50450</fullName>
    </recommendedName>
</protein>
<dbReference type="Proteomes" id="UP000190696">
    <property type="component" value="Unassembled WGS sequence"/>
</dbReference>
<dbReference type="PANTHER" id="PTHR40060">
    <property type="entry name" value="UPF0316 PROTEIN YEBE"/>
    <property type="match status" value="1"/>
</dbReference>
<dbReference type="Proteomes" id="UP000194131">
    <property type="component" value="Unassembled WGS sequence"/>
</dbReference>
<dbReference type="PANTHER" id="PTHR40060:SF1">
    <property type="entry name" value="UPF0316 PROTEIN YEBE"/>
    <property type="match status" value="1"/>
</dbReference>
<accession>C2PYC4</accession>
<dbReference type="NCBIfam" id="NF003193">
    <property type="entry name" value="PRK04164.1-4"/>
    <property type="match status" value="1"/>
</dbReference>
<dbReference type="EMBL" id="ACMP01000084">
    <property type="protein sequence ID" value="EEL69965.1"/>
    <property type="molecule type" value="Genomic_DNA"/>
</dbReference>
<keyword evidence="2 6" id="KW-1003">Cell membrane</keyword>
<dbReference type="InterPro" id="IPR019264">
    <property type="entry name" value="DUF2179"/>
</dbReference>
<evidence type="ECO:0000256" key="2">
    <source>
        <dbReference type="ARBA" id="ARBA00022475"/>
    </source>
</evidence>
<gene>
    <name evidence="12" type="ORF">BACWE_50450</name>
    <name evidence="9" type="ORF">bcere0026_30560</name>
    <name evidence="10" type="ORF">BW900_22750</name>
    <name evidence="14" type="ORF">DET55_104234</name>
    <name evidence="13" type="ORF">I6G81_16940</name>
    <name evidence="11" type="ORF">S3E15_04598</name>
</gene>
<reference evidence="13 19" key="6">
    <citation type="submission" date="2020-12" db="EMBL/GenBank/DDBJ databases">
        <title>FDA dAtabase for Regulatory Grade micrObial Sequences (FDA-ARGOS): Supporting development and validation of Infectious Disease Dx tests.</title>
        <authorList>
            <person name="Nelson B."/>
            <person name="Plummer A."/>
            <person name="Tallon L."/>
            <person name="Sadzewicz L."/>
            <person name="Zhao X."/>
            <person name="Boylan J."/>
            <person name="Ott S."/>
            <person name="Bowen H."/>
            <person name="Vavikolanu K."/>
            <person name="Mehta A."/>
            <person name="Aluvathingal J."/>
            <person name="Nadendla S."/>
            <person name="Myers T."/>
            <person name="Yan Y."/>
            <person name="Sichtig H."/>
        </authorList>
    </citation>
    <scope>NUCLEOTIDE SEQUENCE [LARGE SCALE GENOMIC DNA]</scope>
    <source>
        <strain evidence="13 19">FDAARGOS_924</strain>
    </source>
</reference>
<dbReference type="Proteomes" id="UP000001753">
    <property type="component" value="Chromosome"/>
</dbReference>
<accession>A0A084IVR0</accession>
<dbReference type="NCBIfam" id="NF003194">
    <property type="entry name" value="PRK04164.1-5"/>
    <property type="match status" value="1"/>
</dbReference>
<evidence type="ECO:0000256" key="3">
    <source>
        <dbReference type="ARBA" id="ARBA00022692"/>
    </source>
</evidence>
<feature type="transmembrane region" description="Helical" evidence="6">
    <location>
        <begin position="58"/>
        <end position="78"/>
    </location>
</feature>
<dbReference type="EMBL" id="MUAI01000026">
    <property type="protein sequence ID" value="OOR04276.1"/>
    <property type="molecule type" value="Genomic_DNA"/>
</dbReference>
<evidence type="ECO:0000256" key="6">
    <source>
        <dbReference type="HAMAP-Rule" id="MF_01515"/>
    </source>
</evidence>
<dbReference type="GO" id="GO:0005886">
    <property type="term" value="C:plasma membrane"/>
    <property type="evidence" value="ECO:0007669"/>
    <property type="project" value="UniProtKB-SubCell"/>
</dbReference>
<dbReference type="Pfam" id="PF18955">
    <property type="entry name" value="DUF5698"/>
    <property type="match status" value="1"/>
</dbReference>
<reference evidence="14 18" key="5">
    <citation type="submission" date="2018-08" db="EMBL/GenBank/DDBJ databases">
        <title>Freshwater and sediment microbial communities from various areas in North America, analyzing microbe dynamics in response to fracking.</title>
        <authorList>
            <person name="Lamendella R."/>
        </authorList>
    </citation>
    <scope>NUCLEOTIDE SEQUENCE [LARGE SCALE GENOMIC DNA]</scope>
    <source>
        <strain evidence="14 18">DB-1</strain>
    </source>
</reference>
<dbReference type="AlphaFoldDB" id="A0A084IVR0"/>
<proteinExistence type="inferred from homology"/>
<comment type="subcellular location">
    <subcellularLocation>
        <location evidence="1 6">Cell membrane</location>
        <topology evidence="1 6">Multi-pass membrane protein</topology>
    </subcellularLocation>
</comment>
<dbReference type="CDD" id="cd16381">
    <property type="entry name" value="YitT_C_like_1"/>
    <property type="match status" value="1"/>
</dbReference>
<evidence type="ECO:0000313" key="15">
    <source>
        <dbReference type="Proteomes" id="UP000190696"/>
    </source>
</evidence>
<feature type="domain" description="DUF2179" evidence="7">
    <location>
        <begin position="109"/>
        <end position="161"/>
    </location>
</feature>
<reference evidence="11 16" key="3">
    <citation type="submission" date="2016-12" db="EMBL/GenBank/DDBJ databases">
        <title>Genome Sequences of Twelve Sporeforming Bacillus Species Isolated from Foods.</title>
        <authorList>
            <person name="De Jong A."/>
            <person name="Holsappel S."/>
            <person name="Kuipers O.P."/>
        </authorList>
    </citation>
    <scope>NUCLEOTIDE SEQUENCE [LARGE SCALE GENOMIC DNA]</scope>
    <source>
        <strain evidence="11 16">S3E15</strain>
    </source>
</reference>
<dbReference type="Proteomes" id="UP000596196">
    <property type="component" value="Chromosome"/>
</dbReference>
<evidence type="ECO:0000313" key="10">
    <source>
        <dbReference type="EMBL" id="OOR04276.1"/>
    </source>
</evidence>
<organism evidence="9">
    <name type="scientific">Bacillus mycoides</name>
    <dbReference type="NCBI Taxonomy" id="1405"/>
    <lineage>
        <taxon>Bacteria</taxon>
        <taxon>Bacillati</taxon>
        <taxon>Bacillota</taxon>
        <taxon>Bacilli</taxon>
        <taxon>Bacillales</taxon>
        <taxon>Bacillaceae</taxon>
        <taxon>Bacillus</taxon>
        <taxon>Bacillus cereus group</taxon>
    </lineage>
</organism>
<dbReference type="Proteomes" id="UP000256530">
    <property type="component" value="Unassembled WGS sequence"/>
</dbReference>
<dbReference type="HOGENOM" id="CLU_106166_1_1_9"/>
<evidence type="ECO:0000313" key="16">
    <source>
        <dbReference type="Proteomes" id="UP000194131"/>
    </source>
</evidence>
<dbReference type="InterPro" id="IPR044035">
    <property type="entry name" value="DUF5698"/>
</dbReference>
<sequence length="183" mass="20564">MLQALLIFVLQIIYVPTLTIRTILLVKNQTRSAAGVGLLEGAIYIVSLGIVFQDLSNWMNIVAYVIGFSAGLLLGGYIENKLAIGYITYQVSLLDRCNELVNELRHFGFGVTVFEGEGINSIRYRLDIVAKRSREKELLEIINEIAPKAFMSSYEIRSFKGGYLTKAMKKRALLKKKKDEHAS</sequence>
<evidence type="ECO:0000256" key="1">
    <source>
        <dbReference type="ARBA" id="ARBA00004651"/>
    </source>
</evidence>
<evidence type="ECO:0000313" key="14">
    <source>
        <dbReference type="EMBL" id="REF39964.1"/>
    </source>
</evidence>
<evidence type="ECO:0000313" key="19">
    <source>
        <dbReference type="Proteomes" id="UP000596196"/>
    </source>
</evidence>
<evidence type="ECO:0000313" key="11">
    <source>
        <dbReference type="EMBL" id="OSX93439.1"/>
    </source>
</evidence>
<reference evidence="12 17" key="2">
    <citation type="submission" date="2016-10" db="EMBL/GenBank/DDBJ databases">
        <title>Genome Sequence of Bacillus weihenstephanensis GM6LP.</title>
        <authorList>
            <person name="Poehlein A."/>
            <person name="Wemheuer F."/>
            <person name="Hollensteiner J."/>
            <person name="Wemheuer B."/>
        </authorList>
    </citation>
    <scope>NUCLEOTIDE SEQUENCE [LARGE SCALE GENOMIC DNA]</scope>
    <source>
        <strain evidence="12 17">GM6LP</strain>
    </source>
</reference>
<evidence type="ECO:0000259" key="7">
    <source>
        <dbReference type="Pfam" id="PF10035"/>
    </source>
</evidence>
<accession>C2XWH9</accession>
<dbReference type="HAMAP" id="MF_01515">
    <property type="entry name" value="UPF0316"/>
    <property type="match status" value="1"/>
</dbReference>
<dbReference type="EMBL" id="CP065877">
    <property type="protein sequence ID" value="QQA14101.1"/>
    <property type="molecule type" value="Genomic_DNA"/>
</dbReference>
<dbReference type="RefSeq" id="WP_002014015.1">
    <property type="nucleotide sequence ID" value="NZ_CM000719.1"/>
</dbReference>
<feature type="domain" description="DUF5698" evidence="8">
    <location>
        <begin position="19"/>
        <end position="75"/>
    </location>
</feature>
<evidence type="ECO:0000313" key="18">
    <source>
        <dbReference type="Proteomes" id="UP000256530"/>
    </source>
</evidence>
<keyword evidence="3 6" id="KW-0812">Transmembrane</keyword>
<dbReference type="KEGG" id="bmyo:BG05_2641"/>
<dbReference type="EMBL" id="MKZQ01000069">
    <property type="protein sequence ID" value="PJN65349.1"/>
    <property type="molecule type" value="Genomic_DNA"/>
</dbReference>